<dbReference type="Proteomes" id="UP000078542">
    <property type="component" value="Unassembled WGS sequence"/>
</dbReference>
<name>A0A195D7F5_9HYME</name>
<evidence type="ECO:0000256" key="1">
    <source>
        <dbReference type="SAM" id="MobiDB-lite"/>
    </source>
</evidence>
<sequence length="198" mass="22155">MVKQGRELSLFVEQTFADDTAGHWCLARSGPWYKSVRTTGGGYRVVEGFIHTHDGSRIQDSIRLVPRSKHQGRKSINKSLRPPRGDHICLGIRSKDKHTGAEVLCGRLPMVKTRRDEVRAGVWESEKIREEFTDIYEICRYSVLHLSDELKLASGVSKSSIWYVSTSPEGWIGSASKSGRGSEGPVKGFGQGRPVERE</sequence>
<feature type="region of interest" description="Disordered" evidence="1">
    <location>
        <begin position="173"/>
        <end position="198"/>
    </location>
</feature>
<reference evidence="2 3" key="1">
    <citation type="submission" date="2016-03" db="EMBL/GenBank/DDBJ databases">
        <title>Cyphomyrmex costatus WGS genome.</title>
        <authorList>
            <person name="Nygaard S."/>
            <person name="Hu H."/>
            <person name="Boomsma J."/>
            <person name="Zhang G."/>
        </authorList>
    </citation>
    <scope>NUCLEOTIDE SEQUENCE [LARGE SCALE GENOMIC DNA]</scope>
    <source>
        <strain evidence="2">MS0001</strain>
        <tissue evidence="2">Whole body</tissue>
    </source>
</reference>
<proteinExistence type="predicted"/>
<dbReference type="EMBL" id="KQ976749">
    <property type="protein sequence ID" value="KYN08793.1"/>
    <property type="molecule type" value="Genomic_DNA"/>
</dbReference>
<evidence type="ECO:0000313" key="2">
    <source>
        <dbReference type="EMBL" id="KYN08793.1"/>
    </source>
</evidence>
<protein>
    <submittedName>
        <fullName evidence="2">Uncharacterized protein</fullName>
    </submittedName>
</protein>
<dbReference type="AlphaFoldDB" id="A0A195D7F5"/>
<keyword evidence="3" id="KW-1185">Reference proteome</keyword>
<organism evidence="2 3">
    <name type="scientific">Cyphomyrmex costatus</name>
    <dbReference type="NCBI Taxonomy" id="456900"/>
    <lineage>
        <taxon>Eukaryota</taxon>
        <taxon>Metazoa</taxon>
        <taxon>Ecdysozoa</taxon>
        <taxon>Arthropoda</taxon>
        <taxon>Hexapoda</taxon>
        <taxon>Insecta</taxon>
        <taxon>Pterygota</taxon>
        <taxon>Neoptera</taxon>
        <taxon>Endopterygota</taxon>
        <taxon>Hymenoptera</taxon>
        <taxon>Apocrita</taxon>
        <taxon>Aculeata</taxon>
        <taxon>Formicoidea</taxon>
        <taxon>Formicidae</taxon>
        <taxon>Myrmicinae</taxon>
        <taxon>Cyphomyrmex</taxon>
    </lineage>
</organism>
<gene>
    <name evidence="2" type="ORF">ALC62_00249</name>
</gene>
<accession>A0A195D7F5</accession>
<evidence type="ECO:0000313" key="3">
    <source>
        <dbReference type="Proteomes" id="UP000078542"/>
    </source>
</evidence>